<sequence>MTCPRCGDSTCAVIASSPVPGVWDVGLCPVCHYTWRSSEPPRQSDPGAFAEEFRLTAEDVGAAVELPPVPPRRADRG</sequence>
<gene>
    <name evidence="1" type="primary">bsdD</name>
    <name evidence="1" type="ORF">GCM10023224_34170</name>
</gene>
<dbReference type="EMBL" id="BAABIK010000019">
    <property type="protein sequence ID" value="GAA4947630.1"/>
    <property type="molecule type" value="Genomic_DNA"/>
</dbReference>
<protein>
    <submittedName>
        <fullName evidence="1">Phenolic acid decarboxylase subunit BsdD</fullName>
    </submittedName>
</protein>
<reference evidence="2" key="1">
    <citation type="journal article" date="2019" name="Int. J. Syst. Evol. Microbiol.">
        <title>The Global Catalogue of Microorganisms (GCM) 10K type strain sequencing project: providing services to taxonomists for standard genome sequencing and annotation.</title>
        <authorList>
            <consortium name="The Broad Institute Genomics Platform"/>
            <consortium name="The Broad Institute Genome Sequencing Center for Infectious Disease"/>
            <person name="Wu L."/>
            <person name="Ma J."/>
        </authorList>
    </citation>
    <scope>NUCLEOTIDE SEQUENCE [LARGE SCALE GENOMIC DNA]</scope>
    <source>
        <strain evidence="2">JCM 18123</strain>
    </source>
</reference>
<accession>A0ABP9GN01</accession>
<dbReference type="RefSeq" id="WP_344144761.1">
    <property type="nucleotide sequence ID" value="NZ_BAABIK010000019.1"/>
</dbReference>
<organism evidence="1 2">
    <name type="scientific">Streptomonospora halophila</name>
    <dbReference type="NCBI Taxonomy" id="427369"/>
    <lineage>
        <taxon>Bacteria</taxon>
        <taxon>Bacillati</taxon>
        <taxon>Actinomycetota</taxon>
        <taxon>Actinomycetes</taxon>
        <taxon>Streptosporangiales</taxon>
        <taxon>Nocardiopsidaceae</taxon>
        <taxon>Streptomonospora</taxon>
    </lineage>
</organism>
<dbReference type="Proteomes" id="UP001499993">
    <property type="component" value="Unassembled WGS sequence"/>
</dbReference>
<evidence type="ECO:0000313" key="1">
    <source>
        <dbReference type="EMBL" id="GAA4947630.1"/>
    </source>
</evidence>
<name>A0ABP9GN01_9ACTN</name>
<evidence type="ECO:0000313" key="2">
    <source>
        <dbReference type="Proteomes" id="UP001499993"/>
    </source>
</evidence>
<dbReference type="Pfam" id="PF26358">
    <property type="entry name" value="EcdD_BsdD_detox"/>
    <property type="match status" value="1"/>
</dbReference>
<keyword evidence="2" id="KW-1185">Reference proteome</keyword>
<proteinExistence type="predicted"/>
<dbReference type="InterPro" id="IPR047707">
    <property type="entry name" value="VdcD-like"/>
</dbReference>
<dbReference type="NCBIfam" id="NF041205">
    <property type="entry name" value="VdcD"/>
    <property type="match status" value="1"/>
</dbReference>
<comment type="caution">
    <text evidence="1">The sequence shown here is derived from an EMBL/GenBank/DDBJ whole genome shotgun (WGS) entry which is preliminary data.</text>
</comment>